<dbReference type="Pfam" id="PF00561">
    <property type="entry name" value="Abhydrolase_1"/>
    <property type="match status" value="1"/>
</dbReference>
<keyword evidence="4" id="KW-1185">Reference proteome</keyword>
<dbReference type="InterPro" id="IPR000073">
    <property type="entry name" value="AB_hydrolase_1"/>
</dbReference>
<dbReference type="STRING" id="1855283.SAMN05216382_2364"/>
<organism evidence="3 4">
    <name type="scientific">Sphingomonas palmae</name>
    <dbReference type="NCBI Taxonomy" id="1855283"/>
    <lineage>
        <taxon>Bacteria</taxon>
        <taxon>Pseudomonadati</taxon>
        <taxon>Pseudomonadota</taxon>
        <taxon>Alphaproteobacteria</taxon>
        <taxon>Sphingomonadales</taxon>
        <taxon>Sphingomonadaceae</taxon>
        <taxon>Sphingomonas</taxon>
    </lineage>
</organism>
<dbReference type="Gene3D" id="3.40.50.1820">
    <property type="entry name" value="alpha/beta hydrolase"/>
    <property type="match status" value="1"/>
</dbReference>
<gene>
    <name evidence="3" type="ORF">SAMN05216382_2364</name>
</gene>
<dbReference type="GO" id="GO:0016787">
    <property type="term" value="F:hydrolase activity"/>
    <property type="evidence" value="ECO:0007669"/>
    <property type="project" value="UniProtKB-KW"/>
</dbReference>
<protein>
    <submittedName>
        <fullName evidence="3">Pimeloyl-ACP methyl ester carboxylesterase</fullName>
    </submittedName>
</protein>
<dbReference type="SUPFAM" id="SSF53474">
    <property type="entry name" value="alpha/beta-Hydrolases"/>
    <property type="match status" value="1"/>
</dbReference>
<evidence type="ECO:0000313" key="3">
    <source>
        <dbReference type="EMBL" id="SEL64187.1"/>
    </source>
</evidence>
<dbReference type="PRINTS" id="PR00412">
    <property type="entry name" value="EPOXHYDRLASE"/>
</dbReference>
<dbReference type="PANTHER" id="PTHR43329">
    <property type="entry name" value="EPOXIDE HYDROLASE"/>
    <property type="match status" value="1"/>
</dbReference>
<evidence type="ECO:0000256" key="1">
    <source>
        <dbReference type="ARBA" id="ARBA00022801"/>
    </source>
</evidence>
<dbReference type="InterPro" id="IPR000639">
    <property type="entry name" value="Epox_hydrolase-like"/>
</dbReference>
<proteinExistence type="predicted"/>
<dbReference type="OrthoDB" id="9804723at2"/>
<dbReference type="Proteomes" id="UP000199214">
    <property type="component" value="Unassembled WGS sequence"/>
</dbReference>
<accession>A0A1H7RXS4</accession>
<reference evidence="4" key="1">
    <citation type="submission" date="2016-10" db="EMBL/GenBank/DDBJ databases">
        <authorList>
            <person name="Varghese N."/>
            <person name="Submissions S."/>
        </authorList>
    </citation>
    <scope>NUCLEOTIDE SEQUENCE [LARGE SCALE GENOMIC DNA]</scope>
    <source>
        <strain evidence="4">JS21-1</strain>
    </source>
</reference>
<keyword evidence="1" id="KW-0378">Hydrolase</keyword>
<feature type="domain" description="AB hydrolase-1" evidence="2">
    <location>
        <begin position="23"/>
        <end position="125"/>
    </location>
</feature>
<dbReference type="RefSeq" id="WP_093006499.1">
    <property type="nucleotide sequence ID" value="NZ_FNZZ01000004.1"/>
</dbReference>
<dbReference type="InterPro" id="IPR029058">
    <property type="entry name" value="AB_hydrolase_fold"/>
</dbReference>
<dbReference type="AlphaFoldDB" id="A0A1H7RXS4"/>
<dbReference type="EMBL" id="FNZZ01000004">
    <property type="protein sequence ID" value="SEL64187.1"/>
    <property type="molecule type" value="Genomic_DNA"/>
</dbReference>
<evidence type="ECO:0000313" key="4">
    <source>
        <dbReference type="Proteomes" id="UP000199214"/>
    </source>
</evidence>
<evidence type="ECO:0000259" key="2">
    <source>
        <dbReference type="Pfam" id="PF00561"/>
    </source>
</evidence>
<sequence>MPDFRMIDTGGARLRVAIEGTGPLIVLVHGFPESWYSWRHQLPVLADAGYTAAALDVRGYGGSDKPGEVSDYAMEALTADVAGVADALQPGAPAILLGHDWGAPIVWNTILSRPERFRAVAALSVPFLGVAKRPFNETFKRAFTDKGRFFYQAWFAEVGPAEAEAERDVRDFLRKFYYAISGNAPPGTWPEKPAGATLLDGMVDPGTFPAWLNDADLDYYVAEFESSGFFGPLSRYRNHERDWAWQQQFKDRTIDAPALFIGGSKDPATTAFGALTDPIAAMRPYVPQVEGHILDGVGHWTQQERPDEVNRLLLDWLARLPRD</sequence>
<name>A0A1H7RXS4_9SPHN</name>